<keyword evidence="2" id="KW-1185">Reference proteome</keyword>
<gene>
    <name evidence="1" type="ORF">BN9_069030</name>
</gene>
<organism evidence="1 2">
    <name type="scientific">Albugo candida</name>
    <dbReference type="NCBI Taxonomy" id="65357"/>
    <lineage>
        <taxon>Eukaryota</taxon>
        <taxon>Sar</taxon>
        <taxon>Stramenopiles</taxon>
        <taxon>Oomycota</taxon>
        <taxon>Peronosporomycetes</taxon>
        <taxon>Albuginales</taxon>
        <taxon>Albuginaceae</taxon>
        <taxon>Albugo</taxon>
    </lineage>
</organism>
<dbReference type="InParanoid" id="A0A024GI34"/>
<dbReference type="Proteomes" id="UP000053237">
    <property type="component" value="Unassembled WGS sequence"/>
</dbReference>
<dbReference type="EMBL" id="CAIX01000113">
    <property type="protein sequence ID" value="CCI45993.1"/>
    <property type="molecule type" value="Genomic_DNA"/>
</dbReference>
<protein>
    <submittedName>
        <fullName evidence="1">Uncharacterized protein</fullName>
    </submittedName>
</protein>
<name>A0A024GI34_9STRA</name>
<sequence>MYHYLLRTSSRLSHSDRVWGLDAQVDNIACGLRTASFHAYTLFIRNALFLLFRCQAIFNFRSALLYLIIVCNQGDPNISIKIHDSFHIEDFHLISTKQS</sequence>
<comment type="caution">
    <text evidence="1">The sequence shown here is derived from an EMBL/GenBank/DDBJ whole genome shotgun (WGS) entry which is preliminary data.</text>
</comment>
<evidence type="ECO:0000313" key="2">
    <source>
        <dbReference type="Proteomes" id="UP000053237"/>
    </source>
</evidence>
<proteinExistence type="predicted"/>
<reference evidence="1 2" key="1">
    <citation type="submission" date="2012-05" db="EMBL/GenBank/DDBJ databases">
        <title>Recombination and specialization in a pathogen metapopulation.</title>
        <authorList>
            <person name="Gardiner A."/>
            <person name="Kemen E."/>
            <person name="Schultz-Larsen T."/>
            <person name="MacLean D."/>
            <person name="Van Oosterhout C."/>
            <person name="Jones J.D.G."/>
        </authorList>
    </citation>
    <scope>NUCLEOTIDE SEQUENCE [LARGE SCALE GENOMIC DNA]</scope>
    <source>
        <strain evidence="1 2">Ac Nc2</strain>
    </source>
</reference>
<accession>A0A024GI34</accession>
<evidence type="ECO:0000313" key="1">
    <source>
        <dbReference type="EMBL" id="CCI45993.1"/>
    </source>
</evidence>
<dbReference type="AlphaFoldDB" id="A0A024GI34"/>